<evidence type="ECO:0000313" key="2">
    <source>
        <dbReference type="Proteomes" id="UP000299102"/>
    </source>
</evidence>
<accession>A0A4C1U1C4</accession>
<gene>
    <name evidence="1" type="ORF">EVAR_13794_1</name>
</gene>
<protein>
    <submittedName>
        <fullName evidence="1">Uncharacterized protein</fullName>
    </submittedName>
</protein>
<evidence type="ECO:0000313" key="1">
    <source>
        <dbReference type="EMBL" id="GBP20028.1"/>
    </source>
</evidence>
<comment type="caution">
    <text evidence="1">The sequence shown here is derived from an EMBL/GenBank/DDBJ whole genome shotgun (WGS) entry which is preliminary data.</text>
</comment>
<reference evidence="1 2" key="1">
    <citation type="journal article" date="2019" name="Commun. Biol.">
        <title>The bagworm genome reveals a unique fibroin gene that provides high tensile strength.</title>
        <authorList>
            <person name="Kono N."/>
            <person name="Nakamura H."/>
            <person name="Ohtoshi R."/>
            <person name="Tomita M."/>
            <person name="Numata K."/>
            <person name="Arakawa K."/>
        </authorList>
    </citation>
    <scope>NUCLEOTIDE SEQUENCE [LARGE SCALE GENOMIC DNA]</scope>
</reference>
<keyword evidence="2" id="KW-1185">Reference proteome</keyword>
<dbReference type="AlphaFoldDB" id="A0A4C1U1C4"/>
<dbReference type="EMBL" id="BGZK01000114">
    <property type="protein sequence ID" value="GBP20028.1"/>
    <property type="molecule type" value="Genomic_DNA"/>
</dbReference>
<sequence>MDLKSIETFHHLSSDHLPVLLRLGPFTGENHTNKFKKITDWKRVSTALEEVDTPSLNAIPNDIVSNKDIDTAIGALTNHIGTVVTNCQRKVPAKSKRRGLPADVRELIRVKNAALSRASAYPTPELRSRACALQREVNERVREFRNNKWSDLLEEISPSHIAYWSMTKALKCDGYVATSTLKKRTTPVR</sequence>
<proteinExistence type="predicted"/>
<name>A0A4C1U1C4_EUMVA</name>
<dbReference type="OrthoDB" id="7487383at2759"/>
<dbReference type="Proteomes" id="UP000299102">
    <property type="component" value="Unassembled WGS sequence"/>
</dbReference>
<organism evidence="1 2">
    <name type="scientific">Eumeta variegata</name>
    <name type="common">Bagworm moth</name>
    <name type="synonym">Eumeta japonica</name>
    <dbReference type="NCBI Taxonomy" id="151549"/>
    <lineage>
        <taxon>Eukaryota</taxon>
        <taxon>Metazoa</taxon>
        <taxon>Ecdysozoa</taxon>
        <taxon>Arthropoda</taxon>
        <taxon>Hexapoda</taxon>
        <taxon>Insecta</taxon>
        <taxon>Pterygota</taxon>
        <taxon>Neoptera</taxon>
        <taxon>Endopterygota</taxon>
        <taxon>Lepidoptera</taxon>
        <taxon>Glossata</taxon>
        <taxon>Ditrysia</taxon>
        <taxon>Tineoidea</taxon>
        <taxon>Psychidae</taxon>
        <taxon>Oiketicinae</taxon>
        <taxon>Eumeta</taxon>
    </lineage>
</organism>